<protein>
    <submittedName>
        <fullName evidence="1">Uncharacterized protein</fullName>
    </submittedName>
</protein>
<accession>A0A0V1DC49</accession>
<dbReference type="Proteomes" id="UP000054653">
    <property type="component" value="Unassembled WGS sequence"/>
</dbReference>
<evidence type="ECO:0000313" key="1">
    <source>
        <dbReference type="EMBL" id="KRY59050.1"/>
    </source>
</evidence>
<dbReference type="AlphaFoldDB" id="A0A0V1DC49"/>
<reference evidence="1 2" key="1">
    <citation type="submission" date="2015-01" db="EMBL/GenBank/DDBJ databases">
        <title>Evolution of Trichinella species and genotypes.</title>
        <authorList>
            <person name="Korhonen P.K."/>
            <person name="Edoardo P."/>
            <person name="Giuseppe L.R."/>
            <person name="Gasser R.B."/>
        </authorList>
    </citation>
    <scope>NUCLEOTIDE SEQUENCE [LARGE SCALE GENOMIC DNA]</scope>
    <source>
        <strain evidence="1">ISS120</strain>
    </source>
</reference>
<evidence type="ECO:0000313" key="2">
    <source>
        <dbReference type="Proteomes" id="UP000054653"/>
    </source>
</evidence>
<gene>
    <name evidence="1" type="ORF">T03_2201</name>
</gene>
<dbReference type="EMBL" id="JYDI01000016">
    <property type="protein sequence ID" value="KRY59050.1"/>
    <property type="molecule type" value="Genomic_DNA"/>
</dbReference>
<comment type="caution">
    <text evidence="1">The sequence shown here is derived from an EMBL/GenBank/DDBJ whole genome shotgun (WGS) entry which is preliminary data.</text>
</comment>
<name>A0A0V1DC49_TRIBR</name>
<sequence>MAAGVIIRREREKNFTHHIDDIKLSSIAVNYACQWRRSNLEVETQSLQATPHQSMYGFDRQFAWRIDPLLVHRLKINLFTLDAD</sequence>
<proteinExistence type="predicted"/>
<keyword evidence="2" id="KW-1185">Reference proteome</keyword>
<organism evidence="1 2">
    <name type="scientific">Trichinella britovi</name>
    <name type="common">Parasitic roundworm</name>
    <dbReference type="NCBI Taxonomy" id="45882"/>
    <lineage>
        <taxon>Eukaryota</taxon>
        <taxon>Metazoa</taxon>
        <taxon>Ecdysozoa</taxon>
        <taxon>Nematoda</taxon>
        <taxon>Enoplea</taxon>
        <taxon>Dorylaimia</taxon>
        <taxon>Trichinellida</taxon>
        <taxon>Trichinellidae</taxon>
        <taxon>Trichinella</taxon>
    </lineage>
</organism>